<gene>
    <name evidence="7" type="ORF">GJV18_17375</name>
</gene>
<feature type="domain" description="CBS" evidence="6">
    <location>
        <begin position="10"/>
        <end position="71"/>
    </location>
</feature>
<dbReference type="PRINTS" id="PR00344">
    <property type="entry name" value="BCTRLSENSOR"/>
</dbReference>
<evidence type="ECO:0000313" key="8">
    <source>
        <dbReference type="Proteomes" id="UP000429555"/>
    </source>
</evidence>
<evidence type="ECO:0000256" key="3">
    <source>
        <dbReference type="ARBA" id="ARBA00022553"/>
    </source>
</evidence>
<comment type="catalytic activity">
    <reaction evidence="1">
        <text>ATP + protein L-histidine = ADP + protein N-phospho-L-histidine.</text>
        <dbReference type="EC" id="2.7.13.3"/>
    </reaction>
</comment>
<dbReference type="Pfam" id="PF00571">
    <property type="entry name" value="CBS"/>
    <property type="match status" value="2"/>
</dbReference>
<dbReference type="CDD" id="cd00082">
    <property type="entry name" value="HisKA"/>
    <property type="match status" value="1"/>
</dbReference>
<dbReference type="SUPFAM" id="SSF55874">
    <property type="entry name" value="ATPase domain of HSP90 chaperone/DNA topoisomerase II/histidine kinase"/>
    <property type="match status" value="1"/>
</dbReference>
<organism evidence="7 8">
    <name type="scientific">Pseudomonas xionganensis</name>
    <dbReference type="NCBI Taxonomy" id="2654845"/>
    <lineage>
        <taxon>Bacteria</taxon>
        <taxon>Pseudomonadati</taxon>
        <taxon>Pseudomonadota</taxon>
        <taxon>Gammaproteobacteria</taxon>
        <taxon>Pseudomonadales</taxon>
        <taxon>Pseudomonadaceae</taxon>
        <taxon>Pseudomonas</taxon>
    </lineage>
</organism>
<keyword evidence="3" id="KW-0597">Phosphoprotein</keyword>
<dbReference type="InterPro" id="IPR005467">
    <property type="entry name" value="His_kinase_dom"/>
</dbReference>
<protein>
    <recommendedName>
        <fullName evidence="2">histidine kinase</fullName>
        <ecNumber evidence="2">2.7.13.3</ecNumber>
    </recommendedName>
</protein>
<dbReference type="InterPro" id="IPR004358">
    <property type="entry name" value="Sig_transdc_His_kin-like_C"/>
</dbReference>
<dbReference type="SUPFAM" id="SSF47384">
    <property type="entry name" value="Homodimeric domain of signal transducing histidine kinase"/>
    <property type="match status" value="1"/>
</dbReference>
<dbReference type="Pfam" id="PF00512">
    <property type="entry name" value="HisKA"/>
    <property type="match status" value="1"/>
</dbReference>
<evidence type="ECO:0000259" key="6">
    <source>
        <dbReference type="PROSITE" id="PS51371"/>
    </source>
</evidence>
<evidence type="ECO:0000256" key="4">
    <source>
        <dbReference type="PROSITE-ProRule" id="PRU00703"/>
    </source>
</evidence>
<dbReference type="InterPro" id="IPR000644">
    <property type="entry name" value="CBS_dom"/>
</dbReference>
<dbReference type="Gene3D" id="3.30.565.10">
    <property type="entry name" value="Histidine kinase-like ATPase, C-terminal domain"/>
    <property type="match status" value="1"/>
</dbReference>
<keyword evidence="8" id="KW-1185">Reference proteome</keyword>
<accession>A0A6I4KZJ0</accession>
<reference evidence="7 8" key="1">
    <citation type="submission" date="2019-11" db="EMBL/GenBank/DDBJ databases">
        <title>Pseudomonas flavidum sp. nov., isolated from Baiyang Lake.</title>
        <authorList>
            <person name="Zhao Y."/>
        </authorList>
    </citation>
    <scope>NUCLEOTIDE SEQUENCE [LARGE SCALE GENOMIC DNA]</scope>
    <source>
        <strain evidence="8">R-22-3 w-18</strain>
    </source>
</reference>
<dbReference type="InterPro" id="IPR003594">
    <property type="entry name" value="HATPase_dom"/>
</dbReference>
<evidence type="ECO:0000256" key="2">
    <source>
        <dbReference type="ARBA" id="ARBA00012438"/>
    </source>
</evidence>
<dbReference type="PROSITE" id="PS51371">
    <property type="entry name" value="CBS"/>
    <property type="match status" value="2"/>
</dbReference>
<dbReference type="SUPFAM" id="SSF54631">
    <property type="entry name" value="CBS-domain pair"/>
    <property type="match status" value="1"/>
</dbReference>
<dbReference type="GO" id="GO:0000155">
    <property type="term" value="F:phosphorelay sensor kinase activity"/>
    <property type="evidence" value="ECO:0007669"/>
    <property type="project" value="InterPro"/>
</dbReference>
<dbReference type="InterPro" id="IPR046342">
    <property type="entry name" value="CBS_dom_sf"/>
</dbReference>
<name>A0A6I4KZJ0_9PSED</name>
<sequence>MTSASALERLLRPVAPLLPGISIADVADRLLTPEHKAFLSLPIVDGSGRPVGLVSRSALQDIFMQRFGRDLRGRHPVEEVMNPAPLTVSLDTSLEEAAKQITAQLQYPITEDFILVDARGHYRGLGTVLDLLKAMEARIAQRNLVLRKALVELKESQTQLVQSEKMASLGQMVAGVAHELNTPLGYVQNNLQLLRELSAPLFDLAAAQATLADCLNDPQCDEARLAQALQTAEQARQDAAPELLAEDLAQLFDDTFYGLGQIAELVVGLKDFARLDRAISEEVDLNECIRSALLIARNNIKDKAETLLQLGELPRIPCAPSQINQVLLNLLNNAAQAIEGFGRIHIKTWAEAEAVFISLQDSGRGMPPAVLARIFDPFFTTKPVGQGTGLGLSISYKIIQDHGGQIRVASEPGRGTRFLIRLPRPQALPLQRSA</sequence>
<keyword evidence="4" id="KW-0129">CBS domain</keyword>
<dbReference type="Pfam" id="PF02518">
    <property type="entry name" value="HATPase_c"/>
    <property type="match status" value="1"/>
</dbReference>
<proteinExistence type="predicted"/>
<dbReference type="InterPro" id="IPR036890">
    <property type="entry name" value="HATPase_C_sf"/>
</dbReference>
<dbReference type="PROSITE" id="PS50109">
    <property type="entry name" value="HIS_KIN"/>
    <property type="match status" value="1"/>
</dbReference>
<evidence type="ECO:0000313" key="7">
    <source>
        <dbReference type="EMBL" id="MVW77094.1"/>
    </source>
</evidence>
<feature type="domain" description="Histidine kinase" evidence="5">
    <location>
        <begin position="175"/>
        <end position="426"/>
    </location>
</feature>
<dbReference type="EMBL" id="WKJZ01000004">
    <property type="protein sequence ID" value="MVW77094.1"/>
    <property type="molecule type" value="Genomic_DNA"/>
</dbReference>
<feature type="domain" description="CBS" evidence="6">
    <location>
        <begin position="81"/>
        <end position="141"/>
    </location>
</feature>
<dbReference type="EC" id="2.7.13.3" evidence="2"/>
<dbReference type="SMART" id="SM00387">
    <property type="entry name" value="HATPase_c"/>
    <property type="match status" value="1"/>
</dbReference>
<evidence type="ECO:0000259" key="5">
    <source>
        <dbReference type="PROSITE" id="PS50109"/>
    </source>
</evidence>
<comment type="caution">
    <text evidence="7">The sequence shown here is derived from an EMBL/GenBank/DDBJ whole genome shotgun (WGS) entry which is preliminary data.</text>
</comment>
<evidence type="ECO:0000256" key="1">
    <source>
        <dbReference type="ARBA" id="ARBA00000085"/>
    </source>
</evidence>
<dbReference type="InterPro" id="IPR036097">
    <property type="entry name" value="HisK_dim/P_sf"/>
</dbReference>
<dbReference type="InterPro" id="IPR003661">
    <property type="entry name" value="HisK_dim/P_dom"/>
</dbReference>
<dbReference type="Proteomes" id="UP000429555">
    <property type="component" value="Unassembled WGS sequence"/>
</dbReference>
<dbReference type="AlphaFoldDB" id="A0A6I4KZJ0"/>
<dbReference type="RefSeq" id="WP_160347748.1">
    <property type="nucleotide sequence ID" value="NZ_WKJZ01000004.1"/>
</dbReference>
<dbReference type="PANTHER" id="PTHR43065:SF50">
    <property type="entry name" value="HISTIDINE KINASE"/>
    <property type="match status" value="1"/>
</dbReference>
<dbReference type="Gene3D" id="3.10.580.10">
    <property type="entry name" value="CBS-domain"/>
    <property type="match status" value="1"/>
</dbReference>
<dbReference type="PANTHER" id="PTHR43065">
    <property type="entry name" value="SENSOR HISTIDINE KINASE"/>
    <property type="match status" value="1"/>
</dbReference>
<dbReference type="Gene3D" id="1.10.287.130">
    <property type="match status" value="1"/>
</dbReference>